<keyword evidence="3 4" id="KW-0732">Signal</keyword>
<evidence type="ECO:0000313" key="7">
    <source>
        <dbReference type="Proteomes" id="UP000246077"/>
    </source>
</evidence>
<feature type="chain" id="PRO_5016274516" description="Filamentous haemagglutinin FhaB/tRNA nuclease CdiA-like TPS domain-containing protein" evidence="4">
    <location>
        <begin position="31"/>
        <end position="2485"/>
    </location>
</feature>
<proteinExistence type="predicted"/>
<dbReference type="InterPro" id="IPR050909">
    <property type="entry name" value="Bact_Autotransporter_VF"/>
</dbReference>
<dbReference type="OrthoDB" id="1776524at2"/>
<dbReference type="PANTHER" id="PTHR12338:SF8">
    <property type="entry name" value="HEME_HEMOPEXIN-BINDING PROTEIN"/>
    <property type="match status" value="1"/>
</dbReference>
<dbReference type="GO" id="GO:0005576">
    <property type="term" value="C:extracellular region"/>
    <property type="evidence" value="ECO:0007669"/>
    <property type="project" value="UniProtKB-SubCell"/>
</dbReference>
<dbReference type="EMBL" id="QGLF01000002">
    <property type="protein sequence ID" value="PWR22321.1"/>
    <property type="molecule type" value="Genomic_DNA"/>
</dbReference>
<evidence type="ECO:0000256" key="3">
    <source>
        <dbReference type="ARBA" id="ARBA00022729"/>
    </source>
</evidence>
<keyword evidence="2" id="KW-0964">Secreted</keyword>
<gene>
    <name evidence="6" type="ORF">DKG75_10220</name>
</gene>
<organism evidence="6 7">
    <name type="scientific">Zavarzinia compransoris</name>
    <dbReference type="NCBI Taxonomy" id="1264899"/>
    <lineage>
        <taxon>Bacteria</taxon>
        <taxon>Pseudomonadati</taxon>
        <taxon>Pseudomonadota</taxon>
        <taxon>Alphaproteobacteria</taxon>
        <taxon>Rhodospirillales</taxon>
        <taxon>Zavarziniaceae</taxon>
        <taxon>Zavarzinia</taxon>
    </lineage>
</organism>
<dbReference type="Proteomes" id="UP000246077">
    <property type="component" value="Unassembled WGS sequence"/>
</dbReference>
<evidence type="ECO:0000313" key="6">
    <source>
        <dbReference type="EMBL" id="PWR22321.1"/>
    </source>
</evidence>
<dbReference type="InterPro" id="IPR012334">
    <property type="entry name" value="Pectin_lyas_fold"/>
</dbReference>
<evidence type="ECO:0000256" key="4">
    <source>
        <dbReference type="SAM" id="SignalP"/>
    </source>
</evidence>
<comment type="subcellular location">
    <subcellularLocation>
        <location evidence="1">Secreted</location>
    </subcellularLocation>
</comment>
<keyword evidence="7" id="KW-1185">Reference proteome</keyword>
<evidence type="ECO:0000256" key="2">
    <source>
        <dbReference type="ARBA" id="ARBA00022525"/>
    </source>
</evidence>
<feature type="signal peptide" evidence="4">
    <location>
        <begin position="1"/>
        <end position="30"/>
    </location>
</feature>
<feature type="domain" description="Filamentous haemagglutinin FhaB/tRNA nuclease CdiA-like TPS" evidence="5">
    <location>
        <begin position="28"/>
        <end position="140"/>
    </location>
</feature>
<sequence>MTGIFLPSTRHAALLATTALGLVAATGALANPTGGTVTQGGATISTAPGTVTVEQTTDRAVIEWRDFSIGEGETTRFLQPGSGSVALNRVTGDNPSAILGTLTANGNVFLINRSGILVGAGATVDVGGLVATTSDIDDGAFMAGGGLFDRPGGIAGAGVINDGTITVADHGLAALVGPTVANNGTIAARLGTVALGSAETFTVDLAGDGLISFDTGQPVARAGGAPQVANSGTIAADGGTVLLTAGQAASVVDKAIDMTGVITARSVGVDNGVIVLSGGEGTASVSGLIDGSGTTGGTTGGTVEVTGAQVRIESGATIDVSGTEGGGTARIGGGLKGQGATPRAATTVVAAGSTIDASATGSGHGGTIIVWSDRATEFAGNAFARGGAAGGNGGLIETSSKGVLSLGAALIDASAPLGQGGEWLIDPADVGIVDAGTVLPSNPFNPGTSSSLINIDSIIAVLQTGTDVTINTGSAGDGLTGSGTISYSATPAAFAIGGDGSATLTLNAVGAITWSGTLAATGDFTLRANAGERITFTLGSLSAQTIDLRGCLTSSSCGAPPVSVAVPPIGIVFDPFVAGTSGFVPTVTLTGQDVSLRGGLGGIFSDIDTTINVGRSLTLQGSGAQAFTFAANTFAPTAGATATFVPAFADTDLAYTQRETVDTLNSGIDNRDLEQLAGFASITLRTGAGVSTFAAAGTGGTAGITFDGAFAGATLNLAQDLIVDANGGGSIAVDTSLAVTSTANITLEADNEIRLPGGLTLDGDLTATAPNIFLGADLQSSGGALRLTGAVGAENSLGLMAGGDILIAGTLDGTEGSPSPIQPQIFLTSETGSVTVTGATGALFILESLTAFATTGISVADVATTLDQSYVAPTVILTGTTYQAGGGFDLEGAALVANAAAVTTAGNIRFSGTVARASGAATASLTASAGAGTSTGTVFIGDTVASAAAPLDALSVTGGSSFTVHSAWTSGNQSYSAPAGSFAGTRYVSSAGSIDAGGTVQGTVMGGALFDANGSAGFATLNMNAAGGTLEVIARTGNVTVAGPLGATTAPVDLRLQAAATLNVANLFSAGPVALTGATVRLAGTTYTAATGFAATGAVALAANAAITAGQDLTITGTVDLDSGAPAGTGLTLRSTAAGIAVTGAIGGGSAPAFVTADAAVAIALGNVATTGAQAYTAPAVTLNGTAYGAGGDFQVTGATLLNAAVGITTGGSTSLSATVTRAAGAAAAGLTVNAGGGSGGTIFIGGEAGTAASVLDAVSLTAGSSISVNNVRTSGNQTYSTLAALFNGTTYVSSAGSIDAAGVTQGTLTAGTLFDAAGNAGFGALDMSSTGGTLNVRARTGSILFGGAVGALSAPTALTATAATTLTAANLTSTGTIDLTAPAISLTGTAYGAGTGFSATGALGLLAGATVTAAGALTVTGTIDSQGSPANGLTLTSTAGAVTVTGAAGGTGALAFLTANAATALSLGSVVTTGNQTLAAPTVTLTGTTYRAGGTVGVTGTGLIANAVAIDATGGITFSAGIERAAGAATASLTALAGGGGPTGTIAVAGAIGSPGTALDSVTLTAGAGLALNGVVTSGDQSYAAATGSFAGGTYRATAGSITGLNVGQATLTASTTFTAGQNIRFGRIDMATTGLALAMTAQAGEIRLTGPVGGSGAPASITLQGASAIVAADLRATGAIALTAPAITLTGAVYQAGTTFAATGNLAFGGAAAVTAGQALTVSGTIDRLGSAPLDAAVALVSTGGDVRLGGAIGATQALGSLTVDAAGRAVLNSVRVTGDIALGGAAVELAGGTAPGGPNTPAVSQALVAGGAVTVTGPTLLAGTTVIDAGGGIAFSSTIDAAAGSTARLTAQAGGGLTAGGPIGGTNALAALDLSAGGPVTLLGARTTGALSLTSGTGLALGGTYASSAGALDIDGPLSLAGDVVLTAATAIQLSGPVTEASGGGTLRASAAGGDLAVNGAVEAGAVTLSASATLAVGAVTSRGDLALTGTTIQLTGGALVAGNDVLATGALALLGDATITGRRNVTVTGPIGAESGSPALGLTAETGFVAANGPITGLGDLTVEAATTASLGQTAIAGGLSVNAGSIQFTGPAYNAGGNIILDGPLSLAANTAVTAGGGVGFAGAIGSASASSPVGLTVSAGGGIAFLGAAGLASLNASAAGTIEVFADALTSGTLLYRSAAGLSFAEGSYRSSGGAVTLDGPVIFTGAVVFQAATDLNVTGAIDGVTDEGVYFGSATLIAGNNLIIPGAIGLDTPLAALNLQAGTMIDPLSVITFGPQTYTAPLIILAGTEYRTNGGAFTTNGALRLTAPAVTINTGVFTPITSPTLAAGGDLIMNGTATGQFVTLRTGNGMIEALHVAFSGLSVFGEGGSASMAGTLGTFTGPPAARHITRSSVNRAYLFNDCVMATFCGIQELEGATQISLPAIVPLAPPLIEIPDLIVARIDDPLGDASRFVFSNTGKDALWRLDLSFPAATEENGR</sequence>
<name>A0A317E6S4_9PROT</name>
<dbReference type="NCBIfam" id="TIGR01901">
    <property type="entry name" value="adhes_NPXG"/>
    <property type="match status" value="1"/>
</dbReference>
<dbReference type="SUPFAM" id="SSF51126">
    <property type="entry name" value="Pectin lyase-like"/>
    <property type="match status" value="1"/>
</dbReference>
<evidence type="ECO:0000256" key="1">
    <source>
        <dbReference type="ARBA" id="ARBA00004613"/>
    </source>
</evidence>
<dbReference type="Pfam" id="PF05860">
    <property type="entry name" value="TPS"/>
    <property type="match status" value="1"/>
</dbReference>
<dbReference type="InterPro" id="IPR011050">
    <property type="entry name" value="Pectin_lyase_fold/virulence"/>
</dbReference>
<evidence type="ECO:0000259" key="5">
    <source>
        <dbReference type="SMART" id="SM00912"/>
    </source>
</evidence>
<dbReference type="SMART" id="SM00912">
    <property type="entry name" value="Haemagg_act"/>
    <property type="match status" value="1"/>
</dbReference>
<comment type="caution">
    <text evidence="6">The sequence shown here is derived from an EMBL/GenBank/DDBJ whole genome shotgun (WGS) entry which is preliminary data.</text>
</comment>
<dbReference type="Gene3D" id="2.160.20.10">
    <property type="entry name" value="Single-stranded right-handed beta-helix, Pectin lyase-like"/>
    <property type="match status" value="1"/>
</dbReference>
<reference evidence="7" key="1">
    <citation type="submission" date="2018-05" db="EMBL/GenBank/DDBJ databases">
        <title>Zavarzinia sp. HR-AS.</title>
        <authorList>
            <person name="Lee Y."/>
            <person name="Jeon C.O."/>
        </authorList>
    </citation>
    <scope>NUCLEOTIDE SEQUENCE [LARGE SCALE GENOMIC DNA]</scope>
    <source>
        <strain evidence="7">DSM 1231</strain>
    </source>
</reference>
<accession>A0A317E6S4</accession>
<protein>
    <recommendedName>
        <fullName evidence="5">Filamentous haemagglutinin FhaB/tRNA nuclease CdiA-like TPS domain-containing protein</fullName>
    </recommendedName>
</protein>
<dbReference type="PANTHER" id="PTHR12338">
    <property type="entry name" value="AUTOTRANSPORTER"/>
    <property type="match status" value="1"/>
</dbReference>
<dbReference type="RefSeq" id="WP_109920965.1">
    <property type="nucleotide sequence ID" value="NZ_QGLF01000002.1"/>
</dbReference>
<dbReference type="InterPro" id="IPR008638">
    <property type="entry name" value="FhaB/CdiA-like_TPS"/>
</dbReference>